<dbReference type="PANTHER" id="PTHR19446">
    <property type="entry name" value="REVERSE TRANSCRIPTASES"/>
    <property type="match status" value="1"/>
</dbReference>
<accession>A0A9Q1HBN4</accession>
<sequence length="931" mass="105297">MRTYILSAEMTKAFELALRGHDETDDSENPGVFLGLVNFTASLDSVLSKHLETATVFKGTSKTIQNEVLDIMFKIAQSDIQQEIKDTKFLAVISDDTTDVSNHLQNVVILRYLVSGQVVERFWSFCSMKQGDAVSIANVIDACLSRVLPNAEDKSKLIAQCYDGASVMSGLEGGRTGVITLLPKSGDPLEPKNKRPITLLNVDYKILAKALCNRLGTVMPDLVGSFQTCAVRGHSIQQNLWLVRDLVDYVMDRDLPCALVSLDQEKAFDMVDHGFLFKILQKFSLNPVFVKWTSLLYNSVYSRVIVNGLPSDPFRVHRGVRQGCPLSPLLYVLFSESLARAFQVEPLFRPFHIPGGAEVKCLQYADDVTCVISDLASFRALTGTLSNFQRATGARLNPAKTKGLRLGKWRSKKLPFAASWVDDAIKINGIWFGYGSPELLTWNEKVDLVEARLKDFADRHISLLGKVTVINRFIYPLLWYPGTVLAAPEGVLARLERAVFSFLWSRGTELVRRGVVYQDLRRGGLGLVHFPSKLLFLLTKCVYSAVDSRMPFAYFVRYWGGLSFRRFFASLFSNSEPHSWRPTGAYSQMRETLRIMSTVGNVSQSSARDLYRAVFDELVGQVQSNHFASGPEVWRVVHSRSLDYRRRDLLWRIAHDAIVTNLKRLRWRLGDGICPRTRCTKWESVSHVFWQCDYVALFWEWFQVLTDRLTLCNTWAVSQDYALKWGIYPFNPAVIPPETFAPKEGLVSRDRSVTLDQTEQATAQAGTSFSDPLDAVLYKYSTIGKATPRRKTRKQRWRAAGVAITETSILLKLKRVESDRSTSMQSNGCDQTEPILQRNRLVIESNGKPQTSTSDKNAPCVSQSDEEINDEVNCCICKKWAPPQLKTLPGVTFVKWAQCDVCKHWTHLRICSEIRDISDKDRFICPHCVEE</sequence>
<dbReference type="Gene3D" id="3.30.40.10">
    <property type="entry name" value="Zinc/RING finger domain, C3HC4 (zinc finger)"/>
    <property type="match status" value="1"/>
</dbReference>
<dbReference type="Pfam" id="PF14291">
    <property type="entry name" value="DUF4371"/>
    <property type="match status" value="1"/>
</dbReference>
<evidence type="ECO:0000313" key="2">
    <source>
        <dbReference type="EMBL" id="KAJ8043332.1"/>
    </source>
</evidence>
<keyword evidence="3" id="KW-1185">Reference proteome</keyword>
<dbReference type="InterPro" id="IPR025398">
    <property type="entry name" value="DUF4371"/>
</dbReference>
<dbReference type="InterPro" id="IPR043502">
    <property type="entry name" value="DNA/RNA_pol_sf"/>
</dbReference>
<dbReference type="CDD" id="cd15517">
    <property type="entry name" value="PHD_TCF19_like"/>
    <property type="match status" value="1"/>
</dbReference>
<dbReference type="SUPFAM" id="SSF57903">
    <property type="entry name" value="FYVE/PHD zinc finger"/>
    <property type="match status" value="1"/>
</dbReference>
<dbReference type="InterPro" id="IPR013083">
    <property type="entry name" value="Znf_RING/FYVE/PHD"/>
</dbReference>
<reference evidence="2" key="1">
    <citation type="submission" date="2021-10" db="EMBL/GenBank/DDBJ databases">
        <title>Tropical sea cucumber genome reveals ecological adaptation and Cuvierian tubules defense mechanism.</title>
        <authorList>
            <person name="Chen T."/>
        </authorList>
    </citation>
    <scope>NUCLEOTIDE SEQUENCE</scope>
    <source>
        <strain evidence="2">Nanhai2018</strain>
        <tissue evidence="2">Muscle</tissue>
    </source>
</reference>
<dbReference type="InterPro" id="IPR000477">
    <property type="entry name" value="RT_dom"/>
</dbReference>
<feature type="domain" description="Reverse transcriptase" evidence="1">
    <location>
        <begin position="163"/>
        <end position="436"/>
    </location>
</feature>
<dbReference type="EMBL" id="JAIZAY010000004">
    <property type="protein sequence ID" value="KAJ8043332.1"/>
    <property type="molecule type" value="Genomic_DNA"/>
</dbReference>
<dbReference type="PROSITE" id="PS50878">
    <property type="entry name" value="RT_POL"/>
    <property type="match status" value="1"/>
</dbReference>
<protein>
    <recommendedName>
        <fullName evidence="1">Reverse transcriptase domain-containing protein</fullName>
    </recommendedName>
</protein>
<gene>
    <name evidence="2" type="ORF">HOLleu_10367</name>
</gene>
<dbReference type="AlphaFoldDB" id="A0A9Q1HBN4"/>
<dbReference type="Proteomes" id="UP001152320">
    <property type="component" value="Chromosome 4"/>
</dbReference>
<proteinExistence type="predicted"/>
<comment type="caution">
    <text evidence="2">The sequence shown here is derived from an EMBL/GenBank/DDBJ whole genome shotgun (WGS) entry which is preliminary data.</text>
</comment>
<organism evidence="2 3">
    <name type="scientific">Holothuria leucospilota</name>
    <name type="common">Black long sea cucumber</name>
    <name type="synonym">Mertensiothuria leucospilota</name>
    <dbReference type="NCBI Taxonomy" id="206669"/>
    <lineage>
        <taxon>Eukaryota</taxon>
        <taxon>Metazoa</taxon>
        <taxon>Echinodermata</taxon>
        <taxon>Eleutherozoa</taxon>
        <taxon>Echinozoa</taxon>
        <taxon>Holothuroidea</taxon>
        <taxon>Aspidochirotacea</taxon>
        <taxon>Aspidochirotida</taxon>
        <taxon>Holothuriidae</taxon>
        <taxon>Holothuria</taxon>
    </lineage>
</organism>
<evidence type="ECO:0000313" key="3">
    <source>
        <dbReference type="Proteomes" id="UP001152320"/>
    </source>
</evidence>
<dbReference type="Pfam" id="PF00078">
    <property type="entry name" value="RVT_1"/>
    <property type="match status" value="1"/>
</dbReference>
<evidence type="ECO:0000259" key="1">
    <source>
        <dbReference type="PROSITE" id="PS50878"/>
    </source>
</evidence>
<dbReference type="SUPFAM" id="SSF56672">
    <property type="entry name" value="DNA/RNA polymerases"/>
    <property type="match status" value="1"/>
</dbReference>
<dbReference type="InterPro" id="IPR011011">
    <property type="entry name" value="Znf_FYVE_PHD"/>
</dbReference>
<name>A0A9Q1HBN4_HOLLE</name>
<dbReference type="CDD" id="cd01650">
    <property type="entry name" value="RT_nLTR_like"/>
    <property type="match status" value="1"/>
</dbReference>
<dbReference type="OrthoDB" id="416119at2759"/>